<evidence type="ECO:0000313" key="7">
    <source>
        <dbReference type="EMBL" id="TCJ97566.1"/>
    </source>
</evidence>
<dbReference type="STRING" id="1210063.GCA_001612665_01270"/>
<evidence type="ECO:0000256" key="1">
    <source>
        <dbReference type="ARBA" id="ARBA00002994"/>
    </source>
</evidence>
<evidence type="ECO:0000256" key="5">
    <source>
        <dbReference type="ARBA" id="ARBA00023717"/>
    </source>
</evidence>
<protein>
    <submittedName>
        <fullName evidence="7">2-(1,2-epoxy-1,2-dihydrophenyl)acetyl-CoA isomerase</fullName>
    </submittedName>
</protein>
<dbReference type="InterPro" id="IPR014748">
    <property type="entry name" value="Enoyl-CoA_hydra_C"/>
</dbReference>
<dbReference type="InterPro" id="IPR001753">
    <property type="entry name" value="Enoyl-CoA_hydra/iso"/>
</dbReference>
<dbReference type="CDD" id="cd06558">
    <property type="entry name" value="crotonase-like"/>
    <property type="match status" value="1"/>
</dbReference>
<evidence type="ECO:0000256" key="6">
    <source>
        <dbReference type="RuleBase" id="RU003707"/>
    </source>
</evidence>
<dbReference type="SUPFAM" id="SSF52096">
    <property type="entry name" value="ClpP/crotonase"/>
    <property type="match status" value="1"/>
</dbReference>
<dbReference type="EMBL" id="SMFR01000002">
    <property type="protein sequence ID" value="TCJ97566.1"/>
    <property type="molecule type" value="Genomic_DNA"/>
</dbReference>
<comment type="catalytic activity">
    <reaction evidence="5">
        <text>a 4-saturated-(3S)-3-hydroxyacyl-CoA = a (3E)-enoyl-CoA + H2O</text>
        <dbReference type="Rhea" id="RHEA:20724"/>
        <dbReference type="ChEBI" id="CHEBI:15377"/>
        <dbReference type="ChEBI" id="CHEBI:58521"/>
        <dbReference type="ChEBI" id="CHEBI:137480"/>
        <dbReference type="EC" id="4.2.1.17"/>
    </reaction>
</comment>
<dbReference type="InterPro" id="IPR018376">
    <property type="entry name" value="Enoyl-CoA_hyd/isom_CS"/>
</dbReference>
<dbReference type="InterPro" id="IPR029045">
    <property type="entry name" value="ClpP/crotonase-like_dom_sf"/>
</dbReference>
<dbReference type="Gene3D" id="1.10.12.10">
    <property type="entry name" value="Lyase 2-enoyl-coa Hydratase, Chain A, domain 2"/>
    <property type="match status" value="1"/>
</dbReference>
<proteinExistence type="inferred from homology"/>
<evidence type="ECO:0000313" key="8">
    <source>
        <dbReference type="Proteomes" id="UP000294856"/>
    </source>
</evidence>
<comment type="function">
    <text evidence="1">Could possibly oxidize fatty acids using specific components.</text>
</comment>
<evidence type="ECO:0000256" key="4">
    <source>
        <dbReference type="ARBA" id="ARBA00023709"/>
    </source>
</evidence>
<name>A0A4R1FQN3_9NOCA</name>
<dbReference type="Pfam" id="PF00378">
    <property type="entry name" value="ECH_1"/>
    <property type="match status" value="1"/>
</dbReference>
<dbReference type="OrthoDB" id="9777711at2"/>
<dbReference type="GO" id="GO:0016853">
    <property type="term" value="F:isomerase activity"/>
    <property type="evidence" value="ECO:0007669"/>
    <property type="project" value="UniProtKB-KW"/>
</dbReference>
<dbReference type="PANTHER" id="PTHR43459">
    <property type="entry name" value="ENOYL-COA HYDRATASE"/>
    <property type="match status" value="1"/>
</dbReference>
<dbReference type="PANTHER" id="PTHR43459:SF1">
    <property type="entry name" value="EG:BACN32G11.4 PROTEIN"/>
    <property type="match status" value="1"/>
</dbReference>
<organism evidence="7 8">
    <name type="scientific">Nocardia alba</name>
    <dbReference type="NCBI Taxonomy" id="225051"/>
    <lineage>
        <taxon>Bacteria</taxon>
        <taxon>Bacillati</taxon>
        <taxon>Actinomycetota</taxon>
        <taxon>Actinomycetes</taxon>
        <taxon>Mycobacteriales</taxon>
        <taxon>Nocardiaceae</taxon>
        <taxon>Nocardia</taxon>
    </lineage>
</organism>
<dbReference type="Gene3D" id="3.90.226.10">
    <property type="entry name" value="2-enoyl-CoA Hydratase, Chain A, domain 1"/>
    <property type="match status" value="1"/>
</dbReference>
<reference evidence="7 8" key="1">
    <citation type="submission" date="2019-03" db="EMBL/GenBank/DDBJ databases">
        <title>Genomic Encyclopedia of Type Strains, Phase IV (KMG-IV): sequencing the most valuable type-strain genomes for metagenomic binning, comparative biology and taxonomic classification.</title>
        <authorList>
            <person name="Goeker M."/>
        </authorList>
    </citation>
    <scope>NUCLEOTIDE SEQUENCE [LARGE SCALE GENOMIC DNA]</scope>
    <source>
        <strain evidence="7 8">DSM 44684</strain>
    </source>
</reference>
<keyword evidence="7" id="KW-0413">Isomerase</keyword>
<keyword evidence="8" id="KW-1185">Reference proteome</keyword>
<evidence type="ECO:0000256" key="2">
    <source>
        <dbReference type="ARBA" id="ARBA00005254"/>
    </source>
</evidence>
<keyword evidence="3" id="KW-0443">Lipid metabolism</keyword>
<comment type="similarity">
    <text evidence="2 6">Belongs to the enoyl-CoA hydratase/isomerase family.</text>
</comment>
<dbReference type="RefSeq" id="WP_067446931.1">
    <property type="nucleotide sequence ID" value="NZ_SMFR01000002.1"/>
</dbReference>
<gene>
    <name evidence="7" type="ORF">DFR71_3610</name>
</gene>
<keyword evidence="3" id="KW-0276">Fatty acid metabolism</keyword>
<accession>A0A4R1FQN3</accession>
<dbReference type="Proteomes" id="UP000294856">
    <property type="component" value="Unassembled WGS sequence"/>
</dbReference>
<dbReference type="GO" id="GO:0004300">
    <property type="term" value="F:enoyl-CoA hydratase activity"/>
    <property type="evidence" value="ECO:0007669"/>
    <property type="project" value="UniProtKB-EC"/>
</dbReference>
<dbReference type="GO" id="GO:0006631">
    <property type="term" value="P:fatty acid metabolic process"/>
    <property type="evidence" value="ECO:0007669"/>
    <property type="project" value="UniProtKB-KW"/>
</dbReference>
<dbReference type="PROSITE" id="PS00166">
    <property type="entry name" value="ENOYL_COA_HYDRATASE"/>
    <property type="match status" value="1"/>
</dbReference>
<sequence length="267" mass="28313">MTDEPVLLIGNTGGVRTLTLNRPHRKNAISTPLWHALRAALLDIASDPTVRAVVLTGAGESFSAGADIAATEGMDEFPDPAEELHTINETVRLLHELPVPTVAKVRGVAVGAGWNLALACDLVVSTPQTRFCQIFARRALSVDTGGSWLLPRLVGLQQAKRLALLTEMISGEQAEELGLVTWLRPVETIDEFVDETAATLAAGPPLALRQTKNLLNAGSDRTLSEALDAEAQAAGVNLTGADVLEAFAAYAEKRAPVYAVLDQQVAP</sequence>
<dbReference type="AlphaFoldDB" id="A0A4R1FQN3"/>
<comment type="caution">
    <text evidence="7">The sequence shown here is derived from an EMBL/GenBank/DDBJ whole genome shotgun (WGS) entry which is preliminary data.</text>
</comment>
<evidence type="ECO:0000256" key="3">
    <source>
        <dbReference type="ARBA" id="ARBA00022832"/>
    </source>
</evidence>
<comment type="catalytic activity">
    <reaction evidence="4">
        <text>a (3S)-3-hydroxyacyl-CoA = a (2E)-enoyl-CoA + H2O</text>
        <dbReference type="Rhea" id="RHEA:16105"/>
        <dbReference type="ChEBI" id="CHEBI:15377"/>
        <dbReference type="ChEBI" id="CHEBI:57318"/>
        <dbReference type="ChEBI" id="CHEBI:58856"/>
        <dbReference type="EC" id="4.2.1.17"/>
    </reaction>
</comment>